<dbReference type="SUPFAM" id="SSF56645">
    <property type="entry name" value="Acyl-CoA dehydrogenase NM domain-like"/>
    <property type="match status" value="2"/>
</dbReference>
<keyword evidence="6" id="KW-0560">Oxidoreductase</keyword>
<dbReference type="FunFam" id="1.20.140.10:FF:000001">
    <property type="entry name" value="Acyl-CoA dehydrogenase"/>
    <property type="match status" value="2"/>
</dbReference>
<feature type="domain" description="Acyl-CoA dehydrogenase/oxidase N-terminal" evidence="9">
    <location>
        <begin position="410"/>
        <end position="522"/>
    </location>
</feature>
<dbReference type="InterPro" id="IPR046373">
    <property type="entry name" value="Acyl-CoA_Oxase/DH_mid-dom_sf"/>
</dbReference>
<dbReference type="EMBL" id="CP031165">
    <property type="protein sequence ID" value="AXV05802.1"/>
    <property type="molecule type" value="Genomic_DNA"/>
</dbReference>
<feature type="domain" description="Acyl-CoA dehydrogenase/oxidase C-terminal" evidence="7">
    <location>
        <begin position="632"/>
        <end position="781"/>
    </location>
</feature>
<dbReference type="InterPro" id="IPR006089">
    <property type="entry name" value="Acyl-CoA_DH_CS"/>
</dbReference>
<proteinExistence type="inferred from homology"/>
<dbReference type="InterPro" id="IPR006091">
    <property type="entry name" value="Acyl-CoA_Oxase/DH_mid-dom"/>
</dbReference>
<dbReference type="PROSITE" id="PS00072">
    <property type="entry name" value="ACYL_COA_DH_1"/>
    <property type="match status" value="2"/>
</dbReference>
<dbReference type="FunFam" id="2.40.110.10:FF:000002">
    <property type="entry name" value="Acyl-CoA dehydrogenase fadE12"/>
    <property type="match status" value="2"/>
</dbReference>
<dbReference type="GO" id="GO:0033539">
    <property type="term" value="P:fatty acid beta-oxidation using acyl-CoA dehydrogenase"/>
    <property type="evidence" value="ECO:0007669"/>
    <property type="project" value="TreeGrafter"/>
</dbReference>
<dbReference type="PROSITE" id="PS00073">
    <property type="entry name" value="ACYL_COA_DH_2"/>
    <property type="match status" value="1"/>
</dbReference>
<dbReference type="GO" id="GO:0003995">
    <property type="term" value="F:acyl-CoA dehydrogenase activity"/>
    <property type="evidence" value="ECO:0007669"/>
    <property type="project" value="InterPro"/>
</dbReference>
<dbReference type="InterPro" id="IPR013786">
    <property type="entry name" value="AcylCoA_DH/ox_N"/>
</dbReference>
<dbReference type="InterPro" id="IPR036250">
    <property type="entry name" value="AcylCo_DH-like_C"/>
</dbReference>
<keyword evidence="4" id="KW-0285">Flavoprotein</keyword>
<dbReference type="Gene3D" id="1.10.540.10">
    <property type="entry name" value="Acyl-CoA dehydrogenase/oxidase, N-terminal domain"/>
    <property type="match status" value="2"/>
</dbReference>
<dbReference type="GO" id="GO:0050660">
    <property type="term" value="F:flavin adenine dinucleotide binding"/>
    <property type="evidence" value="ECO:0007669"/>
    <property type="project" value="InterPro"/>
</dbReference>
<evidence type="ECO:0000313" key="10">
    <source>
        <dbReference type="EMBL" id="AXV05802.1"/>
    </source>
</evidence>
<dbReference type="Gene3D" id="2.40.110.10">
    <property type="entry name" value="Butyryl-CoA Dehydrogenase, subunit A, domain 2"/>
    <property type="match status" value="2"/>
</dbReference>
<comment type="similarity">
    <text evidence="2">Belongs to the acyl-CoA dehydrogenase family.</text>
</comment>
<accession>A0A346XUA5</accession>
<dbReference type="Pfam" id="PF02770">
    <property type="entry name" value="Acyl-CoA_dh_M"/>
    <property type="match status" value="2"/>
</dbReference>
<feature type="domain" description="Acyl-CoA oxidase/dehydrogenase middle" evidence="8">
    <location>
        <begin position="124"/>
        <end position="220"/>
    </location>
</feature>
<protein>
    <recommendedName>
        <fullName evidence="3">Medium-chain specific acyl-CoA dehydrogenase, mitochondrial</fullName>
    </recommendedName>
</protein>
<dbReference type="Proteomes" id="UP000264006">
    <property type="component" value="Chromosome"/>
</dbReference>
<feature type="domain" description="Acyl-CoA oxidase/dehydrogenase middle" evidence="8">
    <location>
        <begin position="526"/>
        <end position="620"/>
    </location>
</feature>
<dbReference type="OrthoDB" id="3176804at2"/>
<evidence type="ECO:0000256" key="2">
    <source>
        <dbReference type="ARBA" id="ARBA00009347"/>
    </source>
</evidence>
<dbReference type="InterPro" id="IPR009075">
    <property type="entry name" value="AcylCo_DH/oxidase_C"/>
</dbReference>
<evidence type="ECO:0000256" key="1">
    <source>
        <dbReference type="ARBA" id="ARBA00001974"/>
    </source>
</evidence>
<dbReference type="RefSeq" id="WP_114590553.1">
    <property type="nucleotide sequence ID" value="NZ_CP031165.1"/>
</dbReference>
<evidence type="ECO:0000313" key="11">
    <source>
        <dbReference type="Proteomes" id="UP000264006"/>
    </source>
</evidence>
<keyword evidence="11" id="KW-1185">Reference proteome</keyword>
<feature type="domain" description="Acyl-CoA dehydrogenase/oxidase N-terminal" evidence="9">
    <location>
        <begin position="7"/>
        <end position="120"/>
    </location>
</feature>
<comment type="cofactor">
    <cofactor evidence="1">
        <name>FAD</name>
        <dbReference type="ChEBI" id="CHEBI:57692"/>
    </cofactor>
</comment>
<dbReference type="Pfam" id="PF02771">
    <property type="entry name" value="Acyl-CoA_dh_N"/>
    <property type="match status" value="2"/>
</dbReference>
<dbReference type="InterPro" id="IPR009100">
    <property type="entry name" value="AcylCoA_DH/oxidase_NM_dom_sf"/>
</dbReference>
<keyword evidence="5" id="KW-0274">FAD</keyword>
<feature type="domain" description="Acyl-CoA dehydrogenase/oxidase C-terminal" evidence="7">
    <location>
        <begin position="232"/>
        <end position="378"/>
    </location>
</feature>
<organism evidence="10 11">
    <name type="scientific">Euzebya pacifica</name>
    <dbReference type="NCBI Taxonomy" id="1608957"/>
    <lineage>
        <taxon>Bacteria</taxon>
        <taxon>Bacillati</taxon>
        <taxon>Actinomycetota</taxon>
        <taxon>Nitriliruptoria</taxon>
        <taxon>Euzebyales</taxon>
    </lineage>
</organism>
<dbReference type="GO" id="GO:0005737">
    <property type="term" value="C:cytoplasm"/>
    <property type="evidence" value="ECO:0007669"/>
    <property type="project" value="TreeGrafter"/>
</dbReference>
<reference evidence="10 11" key="1">
    <citation type="submission" date="2018-09" db="EMBL/GenBank/DDBJ databases">
        <title>Complete genome sequence of Euzebya sp. DY32-46 isolated from seawater of Pacific Ocean.</title>
        <authorList>
            <person name="Xu L."/>
            <person name="Wu Y.-H."/>
            <person name="Xu X.-W."/>
        </authorList>
    </citation>
    <scope>NUCLEOTIDE SEQUENCE [LARGE SCALE GENOMIC DNA]</scope>
    <source>
        <strain evidence="10 11">DY32-46</strain>
    </source>
</reference>
<dbReference type="FunFam" id="1.10.540.10:FF:000002">
    <property type="entry name" value="Acyl-CoA dehydrogenase FadE19"/>
    <property type="match status" value="1"/>
</dbReference>
<dbReference type="AlphaFoldDB" id="A0A346XUA5"/>
<dbReference type="InterPro" id="IPR037069">
    <property type="entry name" value="AcylCoA_DH/ox_N_sf"/>
</dbReference>
<dbReference type="Pfam" id="PF00441">
    <property type="entry name" value="Acyl-CoA_dh_1"/>
    <property type="match status" value="2"/>
</dbReference>
<evidence type="ECO:0000256" key="5">
    <source>
        <dbReference type="ARBA" id="ARBA00022827"/>
    </source>
</evidence>
<dbReference type="PANTHER" id="PTHR48083">
    <property type="entry name" value="MEDIUM-CHAIN SPECIFIC ACYL-COA DEHYDROGENASE, MITOCHONDRIAL-RELATED"/>
    <property type="match status" value="1"/>
</dbReference>
<dbReference type="KEGG" id="euz:DVS28_a1102"/>
<dbReference type="Gene3D" id="1.20.140.10">
    <property type="entry name" value="Butyryl-CoA Dehydrogenase, subunit A, domain 3"/>
    <property type="match status" value="2"/>
</dbReference>
<evidence type="ECO:0000256" key="4">
    <source>
        <dbReference type="ARBA" id="ARBA00022630"/>
    </source>
</evidence>
<dbReference type="SUPFAM" id="SSF47203">
    <property type="entry name" value="Acyl-CoA dehydrogenase C-terminal domain-like"/>
    <property type="match status" value="2"/>
</dbReference>
<evidence type="ECO:0000259" key="8">
    <source>
        <dbReference type="Pfam" id="PF02770"/>
    </source>
</evidence>
<sequence>MRIEPFTEDHDQLRQTIRRWVAEEISPHAAEWEADGIFPREVFSRAGELGFLGLSVPEEWGGSGGDYWATVVWGEELGRAGFGGVPMALGVQTDMATPPIHEFGTDEQKRRWLEPAMRGEKIAAIAITEPDAGSDVAGIRTRAVRDGDDWIINGAKTYITNGTRADFCTMVVRTAGKPGDHSGVSLFLVDTDLPGFSVAKKLDKMGMRSSDTAELSLVDVRVSGDALLGEEGMGFGEIMWQLQGERIIGALQAVGTAEQLLERATTYARERTAFGRPIGSFQVQRHRLAEIATRIEATRRLVYETAEAWERGLYPTLSIAMIKLAGARLAHWVSDEVMQLFGGFGYAEESGIPLLWRDMRLLRIGGGADEVQLEVIGKLIEGAGGLREPARAQVAVGEDRGVGVQPLYREEHEALRKSARAFVEAEITPNVEAWEAARDFPRELFRTVGQAGFFGMKFDPAHGGSGPDFVAQAVWIEELARAGSGGLAADLGAHSDLPALYIDRAGTEEQKQRWLVPSIAGEVVGALAITEPDAGSDVNGIRTRAVRDGDDWVINGAKTYITNGSWSDFVVVLATTDPEKGHGGKSLFVVEANLPGVERRRLSMLGWHTSHTGELSFTDVRVPDENRLGEAGTGFYQVMQNFAWERVSMSLGAIVAAEESVLGAMAYGRERQAFGRPIGSFQTWRHRFADLATRIAEGRALTDHALRVMIAGREDAPIEAAKAKRFTQRLAVDCADWAVQIHGGAGYMMEYPAQRWLRDARLGPIGGGTDEIMAEIIGRSMGF</sequence>
<dbReference type="PANTHER" id="PTHR48083:SF2">
    <property type="entry name" value="MEDIUM-CHAIN SPECIFIC ACYL-COA DEHYDROGENASE, MITOCHONDRIAL"/>
    <property type="match status" value="1"/>
</dbReference>
<name>A0A346XUA5_9ACTN</name>
<evidence type="ECO:0000256" key="3">
    <source>
        <dbReference type="ARBA" id="ARBA00019125"/>
    </source>
</evidence>
<evidence type="ECO:0000256" key="6">
    <source>
        <dbReference type="ARBA" id="ARBA00023002"/>
    </source>
</evidence>
<dbReference type="InterPro" id="IPR050741">
    <property type="entry name" value="Acyl-CoA_dehydrogenase"/>
</dbReference>
<evidence type="ECO:0000259" key="9">
    <source>
        <dbReference type="Pfam" id="PF02771"/>
    </source>
</evidence>
<evidence type="ECO:0000259" key="7">
    <source>
        <dbReference type="Pfam" id="PF00441"/>
    </source>
</evidence>
<gene>
    <name evidence="10" type="ORF">DVS28_a1102</name>
</gene>